<dbReference type="PATRIC" id="fig|476272.21.peg.2289"/>
<feature type="domain" description="Heparan-alpha-glucosaminide N-acetyltransferase catalytic" evidence="2">
    <location>
        <begin position="32"/>
        <end position="261"/>
    </location>
</feature>
<keyword evidence="1" id="KW-0472">Membrane</keyword>
<comment type="caution">
    <text evidence="3">The sequence shown here is derived from an EMBL/GenBank/DDBJ whole genome shotgun (WGS) entry which is preliminary data.</text>
</comment>
<dbReference type="AlphaFoldDB" id="C0CJC3"/>
<dbReference type="eggNOG" id="COG3503">
    <property type="taxonomic scope" value="Bacteria"/>
</dbReference>
<feature type="transmembrane region" description="Helical" evidence="1">
    <location>
        <begin position="101"/>
        <end position="118"/>
    </location>
</feature>
<keyword evidence="1" id="KW-1133">Transmembrane helix</keyword>
<reference evidence="3 4" key="2">
    <citation type="submission" date="2009-02" db="EMBL/GenBank/DDBJ databases">
        <title>Draft genome sequence of Blautia hydrogenotrophica DSM 10507 (Ruminococcus hydrogenotrophicus DSM 10507).</title>
        <authorList>
            <person name="Sudarsanam P."/>
            <person name="Ley R."/>
            <person name="Guruge J."/>
            <person name="Turnbaugh P.J."/>
            <person name="Mahowald M."/>
            <person name="Liep D."/>
            <person name="Gordon J."/>
        </authorList>
    </citation>
    <scope>NUCLEOTIDE SEQUENCE [LARGE SCALE GENOMIC DNA]</scope>
    <source>
        <strain evidence="4">DSM 10507 / JCM 14656 / S5a33</strain>
    </source>
</reference>
<accession>C0CJC3</accession>
<keyword evidence="4" id="KW-1185">Reference proteome</keyword>
<evidence type="ECO:0000313" key="3">
    <source>
        <dbReference type="EMBL" id="EEG50137.1"/>
    </source>
</evidence>
<feature type="transmembrane region" description="Helical" evidence="1">
    <location>
        <begin position="149"/>
        <end position="169"/>
    </location>
</feature>
<evidence type="ECO:0000259" key="2">
    <source>
        <dbReference type="Pfam" id="PF07786"/>
    </source>
</evidence>
<dbReference type="HOGENOM" id="CLU_067755_1_0_9"/>
<protein>
    <recommendedName>
        <fullName evidence="2">Heparan-alpha-glucosaminide N-acetyltransferase catalytic domain-containing protein</fullName>
    </recommendedName>
</protein>
<dbReference type="Proteomes" id="UP000003100">
    <property type="component" value="Unassembled WGS sequence"/>
</dbReference>
<proteinExistence type="predicted"/>
<feature type="transmembrane region" description="Helical" evidence="1">
    <location>
        <begin position="124"/>
        <end position="142"/>
    </location>
</feature>
<dbReference type="InterPro" id="IPR012429">
    <property type="entry name" value="HGSNAT_cat"/>
</dbReference>
<name>C0CJC3_BLAHS</name>
<evidence type="ECO:0000313" key="4">
    <source>
        <dbReference type="Proteomes" id="UP000003100"/>
    </source>
</evidence>
<reference evidence="3 4" key="1">
    <citation type="submission" date="2009-01" db="EMBL/GenBank/DDBJ databases">
        <authorList>
            <person name="Fulton L."/>
            <person name="Clifton S."/>
            <person name="Fulton B."/>
            <person name="Xu J."/>
            <person name="Minx P."/>
            <person name="Pepin K.H."/>
            <person name="Johnson M."/>
            <person name="Bhonagiri V."/>
            <person name="Nash W.E."/>
            <person name="Mardis E.R."/>
            <person name="Wilson R.K."/>
        </authorList>
    </citation>
    <scope>NUCLEOTIDE SEQUENCE [LARGE SCALE GENOMIC DNA]</scope>
    <source>
        <strain evidence="4">DSM 10507 / JCM 14656 / S5a33</strain>
    </source>
</reference>
<dbReference type="Pfam" id="PF07786">
    <property type="entry name" value="HGSNAT_cat"/>
    <property type="match status" value="1"/>
</dbReference>
<sequence length="273" mass="31766">MNVDFSGDFVARKCRHVERESRMVENTLQKGRYPLPDVIRGTVLVNAVVYHMIWDLVYILGVDWKWYSTRGAYWWQQAICWTFILLSGFCWSMGERRLKRGLTVFGSGLLVTAVTLVFMPQSKVIFGVLTLIGSAMLLWIPLEKLLRYIAPIPGLAGSILLFGITRNVGDGFLGFERWNLLALPQTWYRNLFTTYLGLPEKNFYSTDYFGLFPWLFLFGVGYFLYRLLKERKWLVVLAGPRIRPLEFVGRHSLEIYLIHQPVIYGFLVLFSYS</sequence>
<organism evidence="3 4">
    <name type="scientific">Blautia hydrogenotrophica (strain DSM 10507 / JCM 14656 / S5a33)</name>
    <name type="common">Ruminococcus hydrogenotrophicus</name>
    <dbReference type="NCBI Taxonomy" id="476272"/>
    <lineage>
        <taxon>Bacteria</taxon>
        <taxon>Bacillati</taxon>
        <taxon>Bacillota</taxon>
        <taxon>Clostridia</taxon>
        <taxon>Lachnospirales</taxon>
        <taxon>Lachnospiraceae</taxon>
        <taxon>Blautia</taxon>
    </lineage>
</organism>
<gene>
    <name evidence="3" type="ORF">RUMHYD_00942</name>
</gene>
<keyword evidence="1" id="KW-0812">Transmembrane</keyword>
<feature type="transmembrane region" description="Helical" evidence="1">
    <location>
        <begin position="208"/>
        <end position="225"/>
    </location>
</feature>
<evidence type="ECO:0000256" key="1">
    <source>
        <dbReference type="SAM" id="Phobius"/>
    </source>
</evidence>
<dbReference type="EMBL" id="ACBZ01000042">
    <property type="protein sequence ID" value="EEG50137.1"/>
    <property type="molecule type" value="Genomic_DNA"/>
</dbReference>
<feature type="transmembrane region" description="Helical" evidence="1">
    <location>
        <begin position="73"/>
        <end position="94"/>
    </location>
</feature>
<feature type="transmembrane region" description="Helical" evidence="1">
    <location>
        <begin position="38"/>
        <end position="61"/>
    </location>
</feature>